<dbReference type="PRINTS" id="PR00812">
    <property type="entry name" value="BCTERIALGSPF"/>
</dbReference>
<keyword evidence="6 8" id="KW-1133">Transmembrane helix</keyword>
<comment type="similarity">
    <text evidence="2">Belongs to the GSP F family.</text>
</comment>
<evidence type="ECO:0000313" key="11">
    <source>
        <dbReference type="Proteomes" id="UP000540787"/>
    </source>
</evidence>
<evidence type="ECO:0000313" key="10">
    <source>
        <dbReference type="EMBL" id="MBB6132270.1"/>
    </source>
</evidence>
<keyword evidence="11" id="KW-1185">Reference proteome</keyword>
<keyword evidence="5 8" id="KW-0812">Transmembrane</keyword>
<keyword evidence="3" id="KW-1003">Cell membrane</keyword>
<name>A0A7W9WXC7_9BURK</name>
<evidence type="ECO:0000256" key="7">
    <source>
        <dbReference type="ARBA" id="ARBA00023136"/>
    </source>
</evidence>
<gene>
    <name evidence="10" type="ORF">HD842_000381</name>
</gene>
<feature type="transmembrane region" description="Helical" evidence="8">
    <location>
        <begin position="369"/>
        <end position="389"/>
    </location>
</feature>
<comment type="subcellular location">
    <subcellularLocation>
        <location evidence="1">Cell inner membrane</location>
        <topology evidence="1">Multi-pass membrane protein</topology>
    </subcellularLocation>
</comment>
<evidence type="ECO:0000256" key="6">
    <source>
        <dbReference type="ARBA" id="ARBA00022989"/>
    </source>
</evidence>
<dbReference type="AlphaFoldDB" id="A0A7W9WXC7"/>
<dbReference type="Gene3D" id="1.20.81.30">
    <property type="entry name" value="Type II secretion system (T2SS), domain F"/>
    <property type="match status" value="2"/>
</dbReference>
<dbReference type="PANTHER" id="PTHR30012:SF7">
    <property type="entry name" value="PROTEIN TRANSPORT PROTEIN HOFC HOMOLOG"/>
    <property type="match status" value="1"/>
</dbReference>
<evidence type="ECO:0000259" key="9">
    <source>
        <dbReference type="Pfam" id="PF00482"/>
    </source>
</evidence>
<comment type="caution">
    <text evidence="10">The sequence shown here is derived from an EMBL/GenBank/DDBJ whole genome shotgun (WGS) entry which is preliminary data.</text>
</comment>
<accession>A0A7W9WXC7</accession>
<evidence type="ECO:0000256" key="8">
    <source>
        <dbReference type="SAM" id="Phobius"/>
    </source>
</evidence>
<dbReference type="EMBL" id="JACHBX010000001">
    <property type="protein sequence ID" value="MBB6132270.1"/>
    <property type="molecule type" value="Genomic_DNA"/>
</dbReference>
<dbReference type="GO" id="GO:0015628">
    <property type="term" value="P:protein secretion by the type II secretion system"/>
    <property type="evidence" value="ECO:0007669"/>
    <property type="project" value="TreeGrafter"/>
</dbReference>
<feature type="domain" description="Type II secretion system protein GspF" evidence="9">
    <location>
        <begin position="64"/>
        <end position="187"/>
    </location>
</feature>
<keyword evidence="7 8" id="KW-0472">Membrane</keyword>
<evidence type="ECO:0000256" key="1">
    <source>
        <dbReference type="ARBA" id="ARBA00004429"/>
    </source>
</evidence>
<feature type="transmembrane region" description="Helical" evidence="8">
    <location>
        <begin position="207"/>
        <end position="240"/>
    </location>
</feature>
<organism evidence="10 11">
    <name type="scientific">Massilia aurea</name>
    <dbReference type="NCBI Taxonomy" id="373040"/>
    <lineage>
        <taxon>Bacteria</taxon>
        <taxon>Pseudomonadati</taxon>
        <taxon>Pseudomonadota</taxon>
        <taxon>Betaproteobacteria</taxon>
        <taxon>Burkholderiales</taxon>
        <taxon>Oxalobacteraceae</taxon>
        <taxon>Telluria group</taxon>
        <taxon>Massilia</taxon>
    </lineage>
</organism>
<sequence>MQFAVRTLAADLSIATMVIDANDATDARRQVEARGLFVSAVEPARGARAAALGRSGGKLSLVLFSQELLALLSAGLGIVESLEALLEKEATPGTRAVLERLLAGLREGKRFSSVLAEQPVLFPPLYIGIVRAAEGTSDLPRALARFIDYQQRIDVVRAKLVSAAIYPSILLLVGGGVSLFLMSYVVPRFAEVYQGAGRDLPWMSQMMLGWGAFASANGTLLAVSVLVLLAVTLFGVRHLLRSGGIARLLRRVPAIGERVRIYELSRLYLTLGMLTEGGITIVNAIETVQSMVSPGVRGNLAAARGAIESGLPLSDAFEANALTTPISLRMLRVGERTGEMGPMLTQSAAFYDGEIGRWIDRFTRTFEPLLMAAIGIVVGAIVVLLYMPIFDLAGDMS</sequence>
<dbReference type="InterPro" id="IPR018076">
    <property type="entry name" value="T2SS_GspF_dom"/>
</dbReference>
<keyword evidence="4" id="KW-0997">Cell inner membrane</keyword>
<dbReference type="RefSeq" id="WP_183550232.1">
    <property type="nucleotide sequence ID" value="NZ_JACHBX010000001.1"/>
</dbReference>
<evidence type="ECO:0000256" key="5">
    <source>
        <dbReference type="ARBA" id="ARBA00022692"/>
    </source>
</evidence>
<dbReference type="GO" id="GO:0005886">
    <property type="term" value="C:plasma membrane"/>
    <property type="evidence" value="ECO:0007669"/>
    <property type="project" value="UniProtKB-SubCell"/>
</dbReference>
<feature type="domain" description="Type II secretion system protein GspF" evidence="9">
    <location>
        <begin position="269"/>
        <end position="388"/>
    </location>
</feature>
<dbReference type="InterPro" id="IPR042094">
    <property type="entry name" value="T2SS_GspF_sf"/>
</dbReference>
<evidence type="ECO:0000256" key="4">
    <source>
        <dbReference type="ARBA" id="ARBA00022519"/>
    </source>
</evidence>
<dbReference type="PANTHER" id="PTHR30012">
    <property type="entry name" value="GENERAL SECRETION PATHWAY PROTEIN"/>
    <property type="match status" value="1"/>
</dbReference>
<feature type="transmembrane region" description="Helical" evidence="8">
    <location>
        <begin position="160"/>
        <end position="187"/>
    </location>
</feature>
<evidence type="ECO:0000256" key="3">
    <source>
        <dbReference type="ARBA" id="ARBA00022475"/>
    </source>
</evidence>
<dbReference type="Pfam" id="PF00482">
    <property type="entry name" value="T2SSF"/>
    <property type="match status" value="2"/>
</dbReference>
<dbReference type="Proteomes" id="UP000540787">
    <property type="component" value="Unassembled WGS sequence"/>
</dbReference>
<reference evidence="10 11" key="1">
    <citation type="submission" date="2020-08" db="EMBL/GenBank/DDBJ databases">
        <title>The Agave Microbiome: Exploring the role of microbial communities in plant adaptations to desert environments.</title>
        <authorList>
            <person name="Partida-Martinez L.P."/>
        </authorList>
    </citation>
    <scope>NUCLEOTIDE SEQUENCE [LARGE SCALE GENOMIC DNA]</scope>
    <source>
        <strain evidence="10 11">AT3.2</strain>
    </source>
</reference>
<dbReference type="InterPro" id="IPR003004">
    <property type="entry name" value="GspF/PilC"/>
</dbReference>
<evidence type="ECO:0000256" key="2">
    <source>
        <dbReference type="ARBA" id="ARBA00005745"/>
    </source>
</evidence>
<proteinExistence type="inferred from homology"/>
<protein>
    <submittedName>
        <fullName evidence="10">General secretion pathway protein F</fullName>
    </submittedName>
</protein>